<dbReference type="GO" id="GO:0005509">
    <property type="term" value="F:calcium ion binding"/>
    <property type="evidence" value="ECO:0007669"/>
    <property type="project" value="InterPro"/>
</dbReference>
<dbReference type="EMBL" id="RBNI01000561">
    <property type="protein sequence ID" value="RUP51646.1"/>
    <property type="molecule type" value="Genomic_DNA"/>
</dbReference>
<proteinExistence type="predicted"/>
<evidence type="ECO:0000313" key="1">
    <source>
        <dbReference type="EMBL" id="RUP51646.1"/>
    </source>
</evidence>
<reference evidence="1 2" key="1">
    <citation type="journal article" date="2018" name="New Phytol.">
        <title>Phylogenomics of Endogonaceae and evolution of mycorrhizas within Mucoromycota.</title>
        <authorList>
            <person name="Chang Y."/>
            <person name="Desiro A."/>
            <person name="Na H."/>
            <person name="Sandor L."/>
            <person name="Lipzen A."/>
            <person name="Clum A."/>
            <person name="Barry K."/>
            <person name="Grigoriev I.V."/>
            <person name="Martin F.M."/>
            <person name="Stajich J.E."/>
            <person name="Smith M.E."/>
            <person name="Bonito G."/>
            <person name="Spatafora J.W."/>
        </authorList>
    </citation>
    <scope>NUCLEOTIDE SEQUENCE [LARGE SCALE GENOMIC DNA]</scope>
    <source>
        <strain evidence="1 2">GMNB39</strain>
    </source>
</reference>
<name>A0A433DLR8_9FUNG</name>
<gene>
    <name evidence="1" type="ORF">BC936DRAFT_146780</name>
</gene>
<dbReference type="PANTHER" id="PTHR23104">
    <property type="entry name" value="MULTIPLE COAGULATION FACTOR DEFICIENCY PROTEIN 2 NEURAL STEM CELL DERIVED NEURONAL SURVIVAL PROTEIN"/>
    <property type="match status" value="1"/>
</dbReference>
<dbReference type="InterPro" id="IPR052110">
    <property type="entry name" value="MCFD2-like"/>
</dbReference>
<dbReference type="PROSITE" id="PS00018">
    <property type="entry name" value="EF_HAND_1"/>
    <property type="match status" value="2"/>
</dbReference>
<evidence type="ECO:0000313" key="2">
    <source>
        <dbReference type="Proteomes" id="UP000268093"/>
    </source>
</evidence>
<dbReference type="Gene3D" id="1.10.238.10">
    <property type="entry name" value="EF-hand"/>
    <property type="match status" value="1"/>
</dbReference>
<dbReference type="InterPro" id="IPR002048">
    <property type="entry name" value="EF_hand_dom"/>
</dbReference>
<dbReference type="PANTHER" id="PTHR23104:SF1">
    <property type="entry name" value="EF-HAND DOMAIN-CONTAINING PROTEIN"/>
    <property type="match status" value="1"/>
</dbReference>
<dbReference type="InterPro" id="IPR011992">
    <property type="entry name" value="EF-hand-dom_pair"/>
</dbReference>
<organism evidence="1 2">
    <name type="scientific">Jimgerdemannia flammicorona</name>
    <dbReference type="NCBI Taxonomy" id="994334"/>
    <lineage>
        <taxon>Eukaryota</taxon>
        <taxon>Fungi</taxon>
        <taxon>Fungi incertae sedis</taxon>
        <taxon>Mucoromycota</taxon>
        <taxon>Mucoromycotina</taxon>
        <taxon>Endogonomycetes</taxon>
        <taxon>Endogonales</taxon>
        <taxon>Endogonaceae</taxon>
        <taxon>Jimgerdemannia</taxon>
    </lineage>
</organism>
<dbReference type="SUPFAM" id="SSF47473">
    <property type="entry name" value="EF-hand"/>
    <property type="match status" value="1"/>
</dbReference>
<protein>
    <submittedName>
        <fullName evidence="1">Uncharacterized protein</fullName>
    </submittedName>
</protein>
<dbReference type="Pfam" id="PF13499">
    <property type="entry name" value="EF-hand_7"/>
    <property type="match status" value="1"/>
</dbReference>
<sequence length="148" mass="17047">MLKTLRILPSLLPVLLAILHLASAGPGQQQRYANQHSNYGDMERNKQHIQEHLKQISQEDQTPPKPPTTEKEELYFIFTLHDYNKDGYLDGHELRSAFTDFEGKDTPTMSLEEVVDMVDHVLEEDDKDGDGRISWEEYMASQFYHGVG</sequence>
<dbReference type="Proteomes" id="UP000268093">
    <property type="component" value="Unassembled WGS sequence"/>
</dbReference>
<accession>A0A433DLR8</accession>
<dbReference type="InterPro" id="IPR018247">
    <property type="entry name" value="EF_Hand_1_Ca_BS"/>
</dbReference>
<dbReference type="PROSITE" id="PS50222">
    <property type="entry name" value="EF_HAND_2"/>
    <property type="match status" value="2"/>
</dbReference>
<dbReference type="CDD" id="cd00051">
    <property type="entry name" value="EFh"/>
    <property type="match status" value="1"/>
</dbReference>
<comment type="caution">
    <text evidence="1">The sequence shown here is derived from an EMBL/GenBank/DDBJ whole genome shotgun (WGS) entry which is preliminary data.</text>
</comment>
<keyword evidence="2" id="KW-1185">Reference proteome</keyword>
<dbReference type="OrthoDB" id="289247at2759"/>